<proteinExistence type="predicted"/>
<reference evidence="1" key="2">
    <citation type="submission" date="2021-09" db="EMBL/GenBank/DDBJ databases">
        <authorList>
            <person name="Jia N."/>
            <person name="Wang J."/>
            <person name="Shi W."/>
            <person name="Du L."/>
            <person name="Sun Y."/>
            <person name="Zhan W."/>
            <person name="Jiang J."/>
            <person name="Wang Q."/>
            <person name="Zhang B."/>
            <person name="Ji P."/>
            <person name="Sakyi L.B."/>
            <person name="Cui X."/>
            <person name="Yuan T."/>
            <person name="Jiang B."/>
            <person name="Yang W."/>
            <person name="Lam T.T.-Y."/>
            <person name="Chang Q."/>
            <person name="Ding S."/>
            <person name="Wang X."/>
            <person name="Zhu J."/>
            <person name="Ruan X."/>
            <person name="Zhao L."/>
            <person name="Wei J."/>
            <person name="Que T."/>
            <person name="Du C."/>
            <person name="Cheng J."/>
            <person name="Dai P."/>
            <person name="Han X."/>
            <person name="Huang E."/>
            <person name="Gao Y."/>
            <person name="Liu J."/>
            <person name="Shao H."/>
            <person name="Ye R."/>
            <person name="Li L."/>
            <person name="Wei W."/>
            <person name="Wang X."/>
            <person name="Wang C."/>
            <person name="Huo Q."/>
            <person name="Li W."/>
            <person name="Guo W."/>
            <person name="Chen H."/>
            <person name="Chen S."/>
            <person name="Zhou L."/>
            <person name="Zhou L."/>
            <person name="Ni X."/>
            <person name="Tian J."/>
            <person name="Zhou Y."/>
            <person name="Sheng Y."/>
            <person name="Liu T."/>
            <person name="Pan Y."/>
            <person name="Xia L."/>
            <person name="Li J."/>
            <person name="Zhao F."/>
            <person name="Cao W."/>
        </authorList>
    </citation>
    <scope>NUCLEOTIDE SEQUENCE</scope>
    <source>
        <strain evidence="1">Rsan-2018</strain>
        <tissue evidence="1">Larvae</tissue>
    </source>
</reference>
<gene>
    <name evidence="1" type="ORF">HPB52_005851</name>
</gene>
<sequence length="122" mass="13933">MLQSQRAVLTNRTLHRTRPICHGGYDPAQLDGNVNRTAGEVTITPSFSNFLPTDIPDFAAVVELFTGTPFERQHSYHRTRRRKIFKIFFERQSIRQLKRPGWMKAARPQTCSCCAFGRPAPG</sequence>
<evidence type="ECO:0000313" key="1">
    <source>
        <dbReference type="EMBL" id="KAH7968118.1"/>
    </source>
</evidence>
<evidence type="ECO:0000313" key="2">
    <source>
        <dbReference type="Proteomes" id="UP000821837"/>
    </source>
</evidence>
<protein>
    <submittedName>
        <fullName evidence="1">Uncharacterized protein</fullName>
    </submittedName>
</protein>
<name>A0A9D4Q542_RHISA</name>
<dbReference type="AlphaFoldDB" id="A0A9D4Q542"/>
<dbReference type="Proteomes" id="UP000821837">
    <property type="component" value="Unassembled WGS sequence"/>
</dbReference>
<reference evidence="1" key="1">
    <citation type="journal article" date="2020" name="Cell">
        <title>Large-Scale Comparative Analyses of Tick Genomes Elucidate Their Genetic Diversity and Vector Capacities.</title>
        <authorList>
            <consortium name="Tick Genome and Microbiome Consortium (TIGMIC)"/>
            <person name="Jia N."/>
            <person name="Wang J."/>
            <person name="Shi W."/>
            <person name="Du L."/>
            <person name="Sun Y."/>
            <person name="Zhan W."/>
            <person name="Jiang J.F."/>
            <person name="Wang Q."/>
            <person name="Zhang B."/>
            <person name="Ji P."/>
            <person name="Bell-Sakyi L."/>
            <person name="Cui X.M."/>
            <person name="Yuan T.T."/>
            <person name="Jiang B.G."/>
            <person name="Yang W.F."/>
            <person name="Lam T.T."/>
            <person name="Chang Q.C."/>
            <person name="Ding S.J."/>
            <person name="Wang X.J."/>
            <person name="Zhu J.G."/>
            <person name="Ruan X.D."/>
            <person name="Zhao L."/>
            <person name="Wei J.T."/>
            <person name="Ye R.Z."/>
            <person name="Que T.C."/>
            <person name="Du C.H."/>
            <person name="Zhou Y.H."/>
            <person name="Cheng J.X."/>
            <person name="Dai P.F."/>
            <person name="Guo W.B."/>
            <person name="Han X.H."/>
            <person name="Huang E.J."/>
            <person name="Li L.F."/>
            <person name="Wei W."/>
            <person name="Gao Y.C."/>
            <person name="Liu J.Z."/>
            <person name="Shao H.Z."/>
            <person name="Wang X."/>
            <person name="Wang C.C."/>
            <person name="Yang T.C."/>
            <person name="Huo Q.B."/>
            <person name="Li W."/>
            <person name="Chen H.Y."/>
            <person name="Chen S.E."/>
            <person name="Zhou L.G."/>
            <person name="Ni X.B."/>
            <person name="Tian J.H."/>
            <person name="Sheng Y."/>
            <person name="Liu T."/>
            <person name="Pan Y.S."/>
            <person name="Xia L.Y."/>
            <person name="Li J."/>
            <person name="Zhao F."/>
            <person name="Cao W.C."/>
        </authorList>
    </citation>
    <scope>NUCLEOTIDE SEQUENCE</scope>
    <source>
        <strain evidence="1">Rsan-2018</strain>
    </source>
</reference>
<comment type="caution">
    <text evidence="1">The sequence shown here is derived from an EMBL/GenBank/DDBJ whole genome shotgun (WGS) entry which is preliminary data.</text>
</comment>
<organism evidence="1 2">
    <name type="scientific">Rhipicephalus sanguineus</name>
    <name type="common">Brown dog tick</name>
    <name type="synonym">Ixodes sanguineus</name>
    <dbReference type="NCBI Taxonomy" id="34632"/>
    <lineage>
        <taxon>Eukaryota</taxon>
        <taxon>Metazoa</taxon>
        <taxon>Ecdysozoa</taxon>
        <taxon>Arthropoda</taxon>
        <taxon>Chelicerata</taxon>
        <taxon>Arachnida</taxon>
        <taxon>Acari</taxon>
        <taxon>Parasitiformes</taxon>
        <taxon>Ixodida</taxon>
        <taxon>Ixodoidea</taxon>
        <taxon>Ixodidae</taxon>
        <taxon>Rhipicephalinae</taxon>
        <taxon>Rhipicephalus</taxon>
        <taxon>Rhipicephalus</taxon>
    </lineage>
</organism>
<dbReference type="EMBL" id="JABSTV010001248">
    <property type="protein sequence ID" value="KAH7968118.1"/>
    <property type="molecule type" value="Genomic_DNA"/>
</dbReference>
<keyword evidence="2" id="KW-1185">Reference proteome</keyword>
<accession>A0A9D4Q542</accession>